<feature type="region of interest" description="Disordered" evidence="2">
    <location>
        <begin position="1"/>
        <end position="20"/>
    </location>
</feature>
<dbReference type="SMART" id="SM01373">
    <property type="entry name" value="MAGE"/>
    <property type="match status" value="1"/>
</dbReference>
<evidence type="ECO:0000259" key="3">
    <source>
        <dbReference type="PROSITE" id="PS50838"/>
    </source>
</evidence>
<evidence type="ECO:0000313" key="5">
    <source>
        <dbReference type="RefSeq" id="XP_004643721.1"/>
    </source>
</evidence>
<dbReference type="OrthoDB" id="205198at2759"/>
<dbReference type="PANTHER" id="PTHR11736">
    <property type="entry name" value="MELANOMA-ASSOCIATED ANTIGEN MAGE ANTIGEN"/>
    <property type="match status" value="1"/>
</dbReference>
<dbReference type="Pfam" id="PF01454">
    <property type="entry name" value="MAGE"/>
    <property type="match status" value="1"/>
</dbReference>
<dbReference type="InterPro" id="IPR002190">
    <property type="entry name" value="MHD_dom"/>
</dbReference>
<dbReference type="PANTHER" id="PTHR11736:SF153">
    <property type="entry name" value="MELANOMA-ASSOCIATED ANTIGEN 10"/>
    <property type="match status" value="1"/>
</dbReference>
<dbReference type="FunFam" id="1.10.10.1200:FF:000007">
    <property type="entry name" value="Melanoma-associated antigen C2"/>
    <property type="match status" value="1"/>
</dbReference>
<dbReference type="Proteomes" id="UP000515203">
    <property type="component" value="Unplaced"/>
</dbReference>
<dbReference type="GO" id="GO:0005634">
    <property type="term" value="C:nucleus"/>
    <property type="evidence" value="ECO:0007669"/>
    <property type="project" value="TreeGrafter"/>
</dbReference>
<keyword evidence="1" id="KW-0825">Tumor antigen</keyword>
<name>A0A6P3FRB5_OCTDE</name>
<dbReference type="Gene3D" id="1.10.10.1200">
    <property type="entry name" value="MAGE homology domain, winged helix WH1 motif"/>
    <property type="match status" value="1"/>
</dbReference>
<dbReference type="RefSeq" id="XP_004643721.1">
    <property type="nucleotide sequence ID" value="XM_004643664.1"/>
</dbReference>
<dbReference type="GeneID" id="101574869"/>
<organism evidence="4 5">
    <name type="scientific">Octodon degus</name>
    <name type="common">Degu</name>
    <name type="synonym">Sciurus degus</name>
    <dbReference type="NCBI Taxonomy" id="10160"/>
    <lineage>
        <taxon>Eukaryota</taxon>
        <taxon>Metazoa</taxon>
        <taxon>Chordata</taxon>
        <taxon>Craniata</taxon>
        <taxon>Vertebrata</taxon>
        <taxon>Euteleostomi</taxon>
        <taxon>Mammalia</taxon>
        <taxon>Eutheria</taxon>
        <taxon>Euarchontoglires</taxon>
        <taxon>Glires</taxon>
        <taxon>Rodentia</taxon>
        <taxon>Hystricomorpha</taxon>
        <taxon>Octodontidae</taxon>
        <taxon>Octodon</taxon>
    </lineage>
</organism>
<dbReference type="PROSITE" id="PS50838">
    <property type="entry name" value="MAGE"/>
    <property type="match status" value="1"/>
</dbReference>
<proteinExistence type="predicted"/>
<evidence type="ECO:0000256" key="2">
    <source>
        <dbReference type="SAM" id="MobiDB-lite"/>
    </source>
</evidence>
<dbReference type="AlphaFoldDB" id="A0A6P3FRB5"/>
<dbReference type="InterPro" id="IPR037445">
    <property type="entry name" value="MAGE"/>
</dbReference>
<protein>
    <submittedName>
        <fullName evidence="5">Melanoma-associated antigen 8-like</fullName>
    </submittedName>
</protein>
<reference evidence="5" key="1">
    <citation type="submission" date="2025-08" db="UniProtKB">
        <authorList>
            <consortium name="RefSeq"/>
        </authorList>
    </citation>
    <scope>IDENTIFICATION</scope>
</reference>
<dbReference type="InterPro" id="IPR041899">
    <property type="entry name" value="MAGE_WH2"/>
</dbReference>
<feature type="compositionally biased region" description="Polar residues" evidence="2">
    <location>
        <begin position="1"/>
        <end position="11"/>
    </location>
</feature>
<dbReference type="Gene3D" id="1.10.10.1210">
    <property type="entry name" value="MAGE homology domain, winged helix WH2 motif"/>
    <property type="match status" value="1"/>
</dbReference>
<dbReference type="InterPro" id="IPR041898">
    <property type="entry name" value="MAGE_WH1"/>
</dbReference>
<feature type="domain" description="MAGE" evidence="3">
    <location>
        <begin position="38"/>
        <end position="238"/>
    </location>
</feature>
<evidence type="ECO:0000313" key="4">
    <source>
        <dbReference type="Proteomes" id="UP000515203"/>
    </source>
</evidence>
<dbReference type="InParanoid" id="A0A6P3FRB5"/>
<evidence type="ECO:0000256" key="1">
    <source>
        <dbReference type="ARBA" id="ARBA00084104"/>
    </source>
</evidence>
<keyword evidence="4" id="KW-1185">Reference proteome</keyword>
<sequence length="248" mass="29325">MASSQRNQATERSSREEKEGPYTSQDMLVLQILCHLFLDDKITKLLEFLLRKYQKKEQITMEEMLHIVDHEYHEYFSVIFREVCEYMCLGFGIDVREVDPPGHKYVFVPILGLTYSGIPGGDDKIIPQLILLIVMLTFIFLKGNHVSEEDVMELLRTKEMLPKREHSDIGEVWKFIVEDLVREQYLEYRRVPNSDPAHYEFIWGPRTHAETSKMKVLEHLAKINRRDPRSYPHLYEDALKEEQKATHV</sequence>
<dbReference type="FunFam" id="1.10.10.1210:FF:000001">
    <property type="entry name" value="melanoma-associated antigen D1"/>
    <property type="match status" value="1"/>
</dbReference>
<accession>A0A6P3FRB5</accession>
<dbReference type="GO" id="GO:0000122">
    <property type="term" value="P:negative regulation of transcription by RNA polymerase II"/>
    <property type="evidence" value="ECO:0007669"/>
    <property type="project" value="TreeGrafter"/>
</dbReference>
<gene>
    <name evidence="5" type="primary">LOC101574869</name>
</gene>